<comment type="caution">
    <text evidence="3">The sequence shown here is derived from an EMBL/GenBank/DDBJ whole genome shotgun (WGS) entry which is preliminary data.</text>
</comment>
<dbReference type="EMBL" id="CAJOBI010006466">
    <property type="protein sequence ID" value="CAF4061109.1"/>
    <property type="molecule type" value="Genomic_DNA"/>
</dbReference>
<feature type="compositionally biased region" description="Basic residues" evidence="1">
    <location>
        <begin position="62"/>
        <end position="85"/>
    </location>
</feature>
<evidence type="ECO:0000313" key="3">
    <source>
        <dbReference type="EMBL" id="CAF4061109.1"/>
    </source>
</evidence>
<protein>
    <recommendedName>
        <fullName evidence="2">Reverse transcriptase domain-containing protein</fullName>
    </recommendedName>
</protein>
<dbReference type="Pfam" id="PF26215">
    <property type="entry name" value="HTH_animal"/>
    <property type="match status" value="1"/>
</dbReference>
<dbReference type="AlphaFoldDB" id="A0A8S2PT00"/>
<feature type="region of interest" description="Disordered" evidence="1">
    <location>
        <begin position="1"/>
        <end position="88"/>
    </location>
</feature>
<feature type="region of interest" description="Disordered" evidence="1">
    <location>
        <begin position="1055"/>
        <end position="1076"/>
    </location>
</feature>
<dbReference type="PANTHER" id="PTHR21301:SF10">
    <property type="entry name" value="REVERSE TRANSCRIPTASE DOMAIN-CONTAINING PROTEIN"/>
    <property type="match status" value="1"/>
</dbReference>
<dbReference type="Proteomes" id="UP000676336">
    <property type="component" value="Unassembled WGS sequence"/>
</dbReference>
<gene>
    <name evidence="3" type="ORF">SMN809_LOCUS15196</name>
</gene>
<feature type="compositionally biased region" description="Low complexity" evidence="1">
    <location>
        <begin position="1062"/>
        <end position="1076"/>
    </location>
</feature>
<dbReference type="PANTHER" id="PTHR21301">
    <property type="entry name" value="REVERSE TRANSCRIPTASE"/>
    <property type="match status" value="1"/>
</dbReference>
<name>A0A8S2PT00_9BILA</name>
<proteinExistence type="predicted"/>
<dbReference type="InterPro" id="IPR000477">
    <property type="entry name" value="RT_dom"/>
</dbReference>
<feature type="compositionally biased region" description="Low complexity" evidence="1">
    <location>
        <begin position="22"/>
        <end position="45"/>
    </location>
</feature>
<evidence type="ECO:0000259" key="2">
    <source>
        <dbReference type="PROSITE" id="PS50878"/>
    </source>
</evidence>
<evidence type="ECO:0000256" key="1">
    <source>
        <dbReference type="SAM" id="MobiDB-lite"/>
    </source>
</evidence>
<organism evidence="3 4">
    <name type="scientific">Rotaria magnacalcarata</name>
    <dbReference type="NCBI Taxonomy" id="392030"/>
    <lineage>
        <taxon>Eukaryota</taxon>
        <taxon>Metazoa</taxon>
        <taxon>Spiralia</taxon>
        <taxon>Gnathifera</taxon>
        <taxon>Rotifera</taxon>
        <taxon>Eurotatoria</taxon>
        <taxon>Bdelloidea</taxon>
        <taxon>Philodinida</taxon>
        <taxon>Philodinidae</taxon>
        <taxon>Rotaria</taxon>
    </lineage>
</organism>
<reference evidence="3" key="1">
    <citation type="submission" date="2021-02" db="EMBL/GenBank/DDBJ databases">
        <authorList>
            <person name="Nowell W R."/>
        </authorList>
    </citation>
    <scope>NUCLEOTIDE SEQUENCE</scope>
</reference>
<feature type="domain" description="Reverse transcriptase" evidence="2">
    <location>
        <begin position="705"/>
        <end position="955"/>
    </location>
</feature>
<accession>A0A8S2PT00</accession>
<dbReference type="PROSITE" id="PS50878">
    <property type="entry name" value="RT_POL"/>
    <property type="match status" value="1"/>
</dbReference>
<evidence type="ECO:0000313" key="4">
    <source>
        <dbReference type="Proteomes" id="UP000676336"/>
    </source>
</evidence>
<dbReference type="InterPro" id="IPR058912">
    <property type="entry name" value="HTH_animal"/>
</dbReference>
<feature type="compositionally biased region" description="Polar residues" evidence="1">
    <location>
        <begin position="1"/>
        <end position="12"/>
    </location>
</feature>
<sequence>MSNNLNNSQKNDSILERSRKLTVPTQSTSNQQQPQTAQQQTQPIQRKLPHSLSGQQQPKQKKENKRKSRGDRKRQRYRAKLRKRGLNNETIETLINNYNNSNQARDDEEHSTLPDADVALLVSTRTQELFENGNVKQIKPVKRKRETRPTGITTSLSQMSISNLPKRRQRSTTLDNIVEHNDVVESPSNNKPKYLKVPDQVFKQMLSKSMADAESIVQSLETPEKLQFTRTYAHLLNNVFYLKLEQEFWTHYNTVCMSEAIWSTPMMTDIAKENNLYRLTFKTKVQLDKHRQLIVTRLQDAENKLDLHKQQPINRLIDMNKLSMIITAFVRQGQHKLSKEFERKKLILQFDANDHRLVKTFYNLKPTENQIRLAKIIWQATKDKLQADEIVAILKQRIYTKRLPTCFAILDHSIDNIENMLKQPAFNQDRRATLSFRRLKTIAQFKYDMMILSITTAEETVRSHTSIIVDEKKKLIDTAGGQLPIPKSLVQIMNAVAARQSNMTQRSEHILKQKLSVFDDAPVAVNTAVASSLKSQHFSCLTNGPKYVPPCQSRFSGQNIDKIITKEYDNIVQDFKKGFTKNYISNSDDQTKHFFTSIEKLFRQLYTTPLPPKLFARAQYEYRIVKSTQRQIKTSNVVIRKTDKSKVLHLGSVHDYHRKALQYMHETNAYREITSGINPCYDHVQIVLSVIDPMLKNKEINLKLWKQYMRPNLITTELAHLYFIPKPHKVGTPLRPIVSSIKAAATGVSHFLDVLLRPMFNRIAKQTTFINGIDFVRQLESYQNSGRLLPTTLFVTFDVSNLYTMIPRDGAIFALQKFLNKYAENRRIHGVTIDAITRLARLVLDTNCFVYDNKYYRQIRGGAMGSPFTMTLANIYMWDWEQPLIEHQKVHNEVYGRYIDDVFMTTNWSLDQIKVRLNIANEQDENIRITHTIGSTVEFLDVLVENNHGQLQTSVFHKPAAESYILPFLSDHPRHIHSSTIKSQLLRAARLCSHIEAFDNERVNIEFTLLLNGYPPKFIAYHFKQFFQKNNVLSLMERLDKDIYVELHRQLLAQPSRRERQQQQQQQIIASNDNQQQVSNSNTDIFVHFTFESGPMLNFKRELKNLWEKHYVQNNPKNKNICLKIGTRTNKSLNQLFVKKKPPKAMLMNVVP</sequence>